<dbReference type="EMBL" id="JAVXUO010002543">
    <property type="protein sequence ID" value="KAK2971908.1"/>
    <property type="molecule type" value="Genomic_DNA"/>
</dbReference>
<dbReference type="AlphaFoldDB" id="A0AA88U508"/>
<sequence>MHRYERGTDVNYRSRRCTMRYPYIDVWTGTSYGGKGTVAAACAPSAPIALCHHHLLYRFIFVYFQSLNVRLGQPITICINHLTFSTLAIVSSPSRLLKSIVTSGVATRRTQPTIMLFDTDRTSVSSNASASSASESGSSCSSLPPSSDSCQRDRAAWLMRPKDTLVDTVAENLLDRLETLGRWWCKLLVGGGGDSRRTNWWRLSFNPRLGFIFPI</sequence>
<name>A0AA88U508_9ASTE</name>
<keyword evidence="3" id="KW-1185">Reference proteome</keyword>
<proteinExistence type="predicted"/>
<evidence type="ECO:0000256" key="1">
    <source>
        <dbReference type="SAM" id="MobiDB-lite"/>
    </source>
</evidence>
<organism evidence="2 3">
    <name type="scientific">Escallonia rubra</name>
    <dbReference type="NCBI Taxonomy" id="112253"/>
    <lineage>
        <taxon>Eukaryota</taxon>
        <taxon>Viridiplantae</taxon>
        <taxon>Streptophyta</taxon>
        <taxon>Embryophyta</taxon>
        <taxon>Tracheophyta</taxon>
        <taxon>Spermatophyta</taxon>
        <taxon>Magnoliopsida</taxon>
        <taxon>eudicotyledons</taxon>
        <taxon>Gunneridae</taxon>
        <taxon>Pentapetalae</taxon>
        <taxon>asterids</taxon>
        <taxon>campanulids</taxon>
        <taxon>Escalloniales</taxon>
        <taxon>Escalloniaceae</taxon>
        <taxon>Escallonia</taxon>
    </lineage>
</organism>
<evidence type="ECO:0000313" key="2">
    <source>
        <dbReference type="EMBL" id="KAK2971908.1"/>
    </source>
</evidence>
<feature type="region of interest" description="Disordered" evidence="1">
    <location>
        <begin position="127"/>
        <end position="148"/>
    </location>
</feature>
<evidence type="ECO:0000313" key="3">
    <source>
        <dbReference type="Proteomes" id="UP001187471"/>
    </source>
</evidence>
<protein>
    <submittedName>
        <fullName evidence="2">Uncharacterized protein</fullName>
    </submittedName>
</protein>
<reference evidence="2" key="1">
    <citation type="submission" date="2022-12" db="EMBL/GenBank/DDBJ databases">
        <title>Draft genome assemblies for two species of Escallonia (Escalloniales).</title>
        <authorList>
            <person name="Chanderbali A."/>
            <person name="Dervinis C."/>
            <person name="Anghel I."/>
            <person name="Soltis D."/>
            <person name="Soltis P."/>
            <person name="Zapata F."/>
        </authorList>
    </citation>
    <scope>NUCLEOTIDE SEQUENCE</scope>
    <source>
        <strain evidence="2">UCBG92.1500</strain>
        <tissue evidence="2">Leaf</tissue>
    </source>
</reference>
<dbReference type="Proteomes" id="UP001187471">
    <property type="component" value="Unassembled WGS sequence"/>
</dbReference>
<gene>
    <name evidence="2" type="ORF">RJ640_011689</name>
</gene>
<accession>A0AA88U508</accession>
<comment type="caution">
    <text evidence="2">The sequence shown here is derived from an EMBL/GenBank/DDBJ whole genome shotgun (WGS) entry which is preliminary data.</text>
</comment>